<evidence type="ECO:0000313" key="5">
    <source>
        <dbReference type="Proteomes" id="UP000572635"/>
    </source>
</evidence>
<dbReference type="EMBL" id="JACHDB010000001">
    <property type="protein sequence ID" value="MBB5434606.1"/>
    <property type="molecule type" value="Genomic_DNA"/>
</dbReference>
<feature type="domain" description="Hint" evidence="3">
    <location>
        <begin position="321"/>
        <end position="423"/>
    </location>
</feature>
<gene>
    <name evidence="4" type="ORF">HDA36_004690</name>
</gene>
<evidence type="ECO:0000256" key="1">
    <source>
        <dbReference type="SAM" id="MobiDB-lite"/>
    </source>
</evidence>
<reference evidence="4 5" key="1">
    <citation type="submission" date="2020-08" db="EMBL/GenBank/DDBJ databases">
        <title>Sequencing the genomes of 1000 actinobacteria strains.</title>
        <authorList>
            <person name="Klenk H.-P."/>
        </authorList>
    </citation>
    <scope>NUCLEOTIDE SEQUENCE [LARGE SCALE GENOMIC DNA]</scope>
    <source>
        <strain evidence="4 5">DSM 44551</strain>
    </source>
</reference>
<feature type="transmembrane region" description="Helical" evidence="2">
    <location>
        <begin position="12"/>
        <end position="36"/>
    </location>
</feature>
<dbReference type="InterPro" id="IPR036844">
    <property type="entry name" value="Hint_dom_sf"/>
</dbReference>
<dbReference type="AlphaFoldDB" id="A0A7W8VFI8"/>
<proteinExistence type="predicted"/>
<dbReference type="CDD" id="cd00081">
    <property type="entry name" value="Hint"/>
    <property type="match status" value="1"/>
</dbReference>
<accession>A0A7W8VFI8</accession>
<dbReference type="SUPFAM" id="SSF51294">
    <property type="entry name" value="Hedgehog/intein (Hint) domain"/>
    <property type="match status" value="1"/>
</dbReference>
<dbReference type="InterPro" id="IPR003587">
    <property type="entry name" value="Hint_dom_N"/>
</dbReference>
<keyword evidence="5" id="KW-1185">Reference proteome</keyword>
<keyword evidence="2" id="KW-0472">Membrane</keyword>
<keyword evidence="2" id="KW-1133">Transmembrane helix</keyword>
<feature type="compositionally biased region" description="Basic and acidic residues" evidence="1">
    <location>
        <begin position="297"/>
        <end position="316"/>
    </location>
</feature>
<sequence>MLRRIHDPERGASLTEYAAVVVLVASVIAAVMGIGIPDRVSTMLDHAFGTLDDPGAVSADGSSDTSNGGSDPAGDRTADEDSSAGGWNADDIPTPSSGGEASGAQPLPSLPTAAQPLGLGDPAGLTSGLHPGGAKVQQVGAQEWVDQGREQAWGFGQEMWDIGVQAWEGTKQAVEDPVGTAKETAKGVRDSLKDAATDTLDLLDGIAQDTLDAWNNDGFWAAATTFTLGHVDYWLLSAPFSPGGVLVPDEAREYWSEGEYGRAAAQVAANVVTYIPGLWGGKITRFLPDSKGPGSKGEGKEGSQQDKGEDKEDKDGITCASNSFLPGTPVLLADGTTTPIEDITPGDEVWAFDPRTGEEGPRKVTDTITGDGPKTLVDITTTDGSGTTGTITATDEHPFWAPEPAQWVDAADLEPGTWLRTSTGTWTQITATHTHQATDQQVHNLTIQDLHTYYVLAGERPLLAHNSNTPSDPTSFSNLIPEDTPQWFKPIAPSTTLLRSGNYAYVVTVDGELVIGKRTAGHVSLAQGRDVLAAGEFKTKGGKVVYLDNKSGHYRPYGAHAEKAAVDAFNENGLDADGKYIEAWRPDC</sequence>
<evidence type="ECO:0000259" key="3">
    <source>
        <dbReference type="SMART" id="SM00306"/>
    </source>
</evidence>
<protein>
    <submittedName>
        <fullName evidence="4">Flp pilus assembly pilin Flp</fullName>
    </submittedName>
</protein>
<keyword evidence="2" id="KW-0812">Transmembrane</keyword>
<name>A0A7W8VFI8_9ACTN</name>
<feature type="region of interest" description="Disordered" evidence="1">
    <location>
        <begin position="55"/>
        <end position="137"/>
    </location>
</feature>
<comment type="caution">
    <text evidence="4">The sequence shown here is derived from an EMBL/GenBank/DDBJ whole genome shotgun (WGS) entry which is preliminary data.</text>
</comment>
<organism evidence="4 5">
    <name type="scientific">Nocardiopsis composta</name>
    <dbReference type="NCBI Taxonomy" id="157465"/>
    <lineage>
        <taxon>Bacteria</taxon>
        <taxon>Bacillati</taxon>
        <taxon>Actinomycetota</taxon>
        <taxon>Actinomycetes</taxon>
        <taxon>Streptosporangiales</taxon>
        <taxon>Nocardiopsidaceae</taxon>
        <taxon>Nocardiopsis</taxon>
    </lineage>
</organism>
<feature type="compositionally biased region" description="Low complexity" evidence="1">
    <location>
        <begin position="58"/>
        <end position="70"/>
    </location>
</feature>
<dbReference type="Proteomes" id="UP000572635">
    <property type="component" value="Unassembled WGS sequence"/>
</dbReference>
<dbReference type="RefSeq" id="WP_221331640.1">
    <property type="nucleotide sequence ID" value="NZ_BAAAJD010000060.1"/>
</dbReference>
<feature type="compositionally biased region" description="Low complexity" evidence="1">
    <location>
        <begin position="378"/>
        <end position="393"/>
    </location>
</feature>
<dbReference type="Pfam" id="PF07591">
    <property type="entry name" value="PT-HINT"/>
    <property type="match status" value="1"/>
</dbReference>
<dbReference type="Gene3D" id="2.170.16.10">
    <property type="entry name" value="Hedgehog/Intein (Hint) domain"/>
    <property type="match status" value="1"/>
</dbReference>
<evidence type="ECO:0000256" key="2">
    <source>
        <dbReference type="SAM" id="Phobius"/>
    </source>
</evidence>
<feature type="compositionally biased region" description="Basic and acidic residues" evidence="1">
    <location>
        <begin position="355"/>
        <end position="365"/>
    </location>
</feature>
<evidence type="ECO:0000313" key="4">
    <source>
        <dbReference type="EMBL" id="MBB5434606.1"/>
    </source>
</evidence>
<dbReference type="SMART" id="SM00306">
    <property type="entry name" value="HintN"/>
    <property type="match status" value="1"/>
</dbReference>
<feature type="region of interest" description="Disordered" evidence="1">
    <location>
        <begin position="286"/>
        <end position="396"/>
    </location>
</feature>